<dbReference type="OrthoDB" id="9799909at2"/>
<dbReference type="InterPro" id="IPR006640">
    <property type="entry name" value="SprT-like_domain"/>
</dbReference>
<dbReference type="Pfam" id="PF10263">
    <property type="entry name" value="SprT-like"/>
    <property type="match status" value="1"/>
</dbReference>
<comment type="similarity">
    <text evidence="4">Belongs to the SprT family.</text>
</comment>
<dbReference type="GO" id="GO:0005737">
    <property type="term" value="C:cytoplasm"/>
    <property type="evidence" value="ECO:0007669"/>
    <property type="project" value="UniProtKB-SubCell"/>
</dbReference>
<dbReference type="GO" id="GO:0006950">
    <property type="term" value="P:response to stress"/>
    <property type="evidence" value="ECO:0007669"/>
    <property type="project" value="UniProtKB-ARBA"/>
</dbReference>
<dbReference type="InterPro" id="IPR035240">
    <property type="entry name" value="SprT_Zn_ribbon"/>
</dbReference>
<dbReference type="Pfam" id="PF17283">
    <property type="entry name" value="Zn_ribbon_SprT"/>
    <property type="match status" value="1"/>
</dbReference>
<dbReference type="Proteomes" id="UP000183816">
    <property type="component" value="Unassembled WGS sequence"/>
</dbReference>
<dbReference type="HAMAP" id="MF_00745">
    <property type="entry name" value="SprT_like"/>
    <property type="match status" value="1"/>
</dbReference>
<evidence type="ECO:0000313" key="7">
    <source>
        <dbReference type="Proteomes" id="UP000183816"/>
    </source>
</evidence>
<dbReference type="AlphaFoldDB" id="A0A1H0JTQ4"/>
<keyword evidence="2 4" id="KW-0479">Metal-binding</keyword>
<gene>
    <name evidence="6" type="ORF">SAMN05216347_101138</name>
</gene>
<feature type="binding site" evidence="4">
    <location>
        <position position="64"/>
    </location>
    <ligand>
        <name>Zn(2+)</name>
        <dbReference type="ChEBI" id="CHEBI:29105"/>
    </ligand>
</feature>
<accession>A0A1H0JTQ4</accession>
<keyword evidence="3 4" id="KW-0862">Zinc</keyword>
<feature type="binding site" evidence="4">
    <location>
        <position position="68"/>
    </location>
    <ligand>
        <name>Zn(2+)</name>
        <dbReference type="ChEBI" id="CHEBI:29105"/>
    </ligand>
</feature>
<comment type="cofactor">
    <cofactor evidence="4">
        <name>Zn(2+)</name>
        <dbReference type="ChEBI" id="CHEBI:29105"/>
    </cofactor>
    <text evidence="4">Binds 1 zinc ion.</text>
</comment>
<evidence type="ECO:0000256" key="4">
    <source>
        <dbReference type="HAMAP-Rule" id="MF_00745"/>
    </source>
</evidence>
<dbReference type="EMBL" id="FNJK01000001">
    <property type="protein sequence ID" value="SDO47014.1"/>
    <property type="molecule type" value="Genomic_DNA"/>
</dbReference>
<name>A0A1H0JTQ4_STREI</name>
<organism evidence="6 7">
    <name type="scientific">Streptococcus equinus</name>
    <name type="common">Streptococcus bovis</name>
    <dbReference type="NCBI Taxonomy" id="1335"/>
    <lineage>
        <taxon>Bacteria</taxon>
        <taxon>Bacillati</taxon>
        <taxon>Bacillota</taxon>
        <taxon>Bacilli</taxon>
        <taxon>Lactobacillales</taxon>
        <taxon>Streptococcaceae</taxon>
        <taxon>Streptococcus</taxon>
    </lineage>
</organism>
<protein>
    <recommendedName>
        <fullName evidence="4">Protein SprT-like</fullName>
    </recommendedName>
</protein>
<dbReference type="SMART" id="SM00731">
    <property type="entry name" value="SprT"/>
    <property type="match status" value="1"/>
</dbReference>
<reference evidence="6 7" key="1">
    <citation type="submission" date="2016-10" db="EMBL/GenBank/DDBJ databases">
        <authorList>
            <person name="de Groot N.N."/>
        </authorList>
    </citation>
    <scope>NUCLEOTIDE SEQUENCE [LARGE SCALE GENOMIC DNA]</scope>
    <source>
        <strain evidence="6 7">Sb04</strain>
    </source>
</reference>
<evidence type="ECO:0000259" key="5">
    <source>
        <dbReference type="SMART" id="SM00731"/>
    </source>
</evidence>
<dbReference type="NCBIfam" id="NF003339">
    <property type="entry name" value="PRK04351.1"/>
    <property type="match status" value="1"/>
</dbReference>
<keyword evidence="1 4" id="KW-0963">Cytoplasm</keyword>
<evidence type="ECO:0000256" key="1">
    <source>
        <dbReference type="ARBA" id="ARBA00022490"/>
    </source>
</evidence>
<dbReference type="InterPro" id="IPR023524">
    <property type="entry name" value="Uncharacterised_SprT-like"/>
</dbReference>
<feature type="domain" description="SprT-like" evidence="5">
    <location>
        <begin position="1"/>
        <end position="142"/>
    </location>
</feature>
<evidence type="ECO:0000256" key="3">
    <source>
        <dbReference type="ARBA" id="ARBA00022833"/>
    </source>
</evidence>
<comment type="subcellular location">
    <subcellularLocation>
        <location evidence="4">Cytoplasm</location>
    </subcellularLocation>
</comment>
<feature type="active site" evidence="4">
    <location>
        <position position="65"/>
    </location>
</feature>
<dbReference type="GO" id="GO:0008270">
    <property type="term" value="F:zinc ion binding"/>
    <property type="evidence" value="ECO:0007669"/>
    <property type="project" value="UniProtKB-UniRule"/>
</dbReference>
<evidence type="ECO:0000256" key="2">
    <source>
        <dbReference type="ARBA" id="ARBA00022723"/>
    </source>
</evidence>
<evidence type="ECO:0000313" key="6">
    <source>
        <dbReference type="EMBL" id="SDO47014.1"/>
    </source>
</evidence>
<sequence>MNLTNFVKSVSIEDFGKEFRHTAVWNKRLRTTGGRFFPADGHLDFNPKILETFGDDIFRKIVRHELCHYHLYFEGKGYKHADADFKELLQKVDGLRYAPTMARNEHFHYYKCQNCGQNYRRKRRVNTQKYRCGRCHGKLIKVEETSFFEKNPASKNQS</sequence>
<dbReference type="RefSeq" id="WP_074481442.1">
    <property type="nucleotide sequence ID" value="NZ_FNJK01000001.1"/>
</dbReference>
<proteinExistence type="inferred from homology"/>